<keyword evidence="2" id="KW-0732">Signal</keyword>
<dbReference type="EMBL" id="NOXT01000075">
    <property type="protein sequence ID" value="OYQ33219.1"/>
    <property type="molecule type" value="Genomic_DNA"/>
</dbReference>
<comment type="similarity">
    <text evidence="1">Belongs to the peptidase S45 family.</text>
</comment>
<dbReference type="PANTHER" id="PTHR34218">
    <property type="entry name" value="PEPTIDASE S45 PENICILLIN AMIDASE"/>
    <property type="match status" value="1"/>
</dbReference>
<dbReference type="PANTHER" id="PTHR34218:SF3">
    <property type="entry name" value="ACYL-HOMOSERINE LACTONE ACYLASE PVDQ"/>
    <property type="match status" value="1"/>
</dbReference>
<keyword evidence="4" id="KW-0865">Zymogen</keyword>
<dbReference type="Pfam" id="PF01804">
    <property type="entry name" value="Penicil_amidase"/>
    <property type="match status" value="1"/>
</dbReference>
<dbReference type="InterPro" id="IPR023343">
    <property type="entry name" value="Penicillin_amidase_dom1"/>
</dbReference>
<dbReference type="SUPFAM" id="SSF56235">
    <property type="entry name" value="N-terminal nucleophile aminohydrolases (Ntn hydrolases)"/>
    <property type="match status" value="1"/>
</dbReference>
<dbReference type="AlphaFoldDB" id="A0A255YVL5"/>
<dbReference type="InterPro" id="IPR002692">
    <property type="entry name" value="S45"/>
</dbReference>
<keyword evidence="3" id="KW-0378">Hydrolase</keyword>
<comment type="caution">
    <text evidence="7">The sequence shown here is derived from an EMBL/GenBank/DDBJ whole genome shotgun (WGS) entry which is preliminary data.</text>
</comment>
<gene>
    <name evidence="7" type="ORF">CHU93_02990</name>
</gene>
<dbReference type="InterPro" id="IPR029055">
    <property type="entry name" value="Ntn_hydrolases_N"/>
</dbReference>
<accession>A0A255YVL5</accession>
<reference evidence="7 8" key="1">
    <citation type="submission" date="2017-07" db="EMBL/GenBank/DDBJ databases">
        <title>Sandarakinorhabdus cyanobacteriorum sp. nov., a novel bacterium isolated from cyanobacterial aggregates in a eutrophic lake.</title>
        <authorList>
            <person name="Cai H."/>
        </authorList>
    </citation>
    <scope>NUCLEOTIDE SEQUENCE [LARGE SCALE GENOMIC DNA]</scope>
    <source>
        <strain evidence="7 8">TH057</strain>
    </source>
</reference>
<dbReference type="GO" id="GO:0017000">
    <property type="term" value="P:antibiotic biosynthetic process"/>
    <property type="evidence" value="ECO:0007669"/>
    <property type="project" value="InterPro"/>
</dbReference>
<dbReference type="RefSeq" id="WP_094472703.1">
    <property type="nucleotide sequence ID" value="NZ_NOXT01000075.1"/>
</dbReference>
<evidence type="ECO:0000313" key="8">
    <source>
        <dbReference type="Proteomes" id="UP000216991"/>
    </source>
</evidence>
<proteinExistence type="inferred from homology"/>
<dbReference type="InterPro" id="IPR043146">
    <property type="entry name" value="Penicillin_amidase_N_B-knob"/>
</dbReference>
<sequence length="682" mass="74738">MPRWFTALFWTSIAVGAVFVGLSSWDALISRAPAADPVRPRAVKITRDQWGVPHIHGRTDADVAYGIAIAHAEDDFRNLEEVLAAVRGRAGAILGEDGAKLDFAGHLLDAQGVAARGYASLSPATRALVEAYAQGLNDYASRHGHEQRLQGLFPVTGRDIVAGFVLRSPFFFGMDRVLGPLVEGKLPPRDAGPADERGSNAFAVSASRSDDATTRLIINSHQPWEGGVTWWELVVHSDEGWDFAGANFPGAPSPLLGHNKHLGWANTVNRMDLIDVYKLELNADRSQYRLDGQWLPLEARRVWLRVKYGPFVLPVPRTVYRSRHGAVILNEKGGFAIRHAGIGEVGQVEQYYRLNKARDFNEWRQIMAMQKVPATNFVYADAQGHIGMFYNALFPARAAGFDWKGVLPGNTSKTLWTSYLPWSADPMVVDPRAGWVANANNTPTVATAPDENLKAADFAPEMGVETFTTNRMHRFAELFAGVNGPISRETLLRIKFDKAYSKASPAGRWMAAVLTVDTAREPELAKAQALLRQWDWTADGVGPADSLAVAVLASVGREVYRGDALPPAAPKLRAAVDWLQGTFGRLDVPLGEFQRLRHGKADLPVFGGPDTLRAIYADRAADGRRVGNNGDGFIMLVEWPAGGAVRSQSVHQFGAATTRRASQHYADQAPLFATERWKPVPF</sequence>
<dbReference type="Gene3D" id="1.10.439.10">
    <property type="entry name" value="Penicillin Amidohydrolase, domain 1"/>
    <property type="match status" value="1"/>
</dbReference>
<dbReference type="Gene3D" id="1.10.1400.10">
    <property type="match status" value="1"/>
</dbReference>
<dbReference type="InterPro" id="IPR014395">
    <property type="entry name" value="Pen/GL7ACA/AHL_acylase"/>
</dbReference>
<keyword evidence="6" id="KW-0479">Metal-binding</keyword>
<evidence type="ECO:0000256" key="5">
    <source>
        <dbReference type="PIRSR" id="PIRSR001227-1"/>
    </source>
</evidence>
<dbReference type="OrthoDB" id="9760084at2"/>
<organism evidence="7 8">
    <name type="scientific">Sandarakinorhabdus cyanobacteriorum</name>
    <dbReference type="NCBI Taxonomy" id="1981098"/>
    <lineage>
        <taxon>Bacteria</taxon>
        <taxon>Pseudomonadati</taxon>
        <taxon>Pseudomonadota</taxon>
        <taxon>Alphaproteobacteria</taxon>
        <taxon>Sphingomonadales</taxon>
        <taxon>Sphingosinicellaceae</taxon>
        <taxon>Sandarakinorhabdus</taxon>
    </lineage>
</organism>
<dbReference type="Gene3D" id="2.30.120.10">
    <property type="match status" value="1"/>
</dbReference>
<protein>
    <submittedName>
        <fullName evidence="7">Acylase</fullName>
    </submittedName>
</protein>
<feature type="binding site" evidence="6">
    <location>
        <position position="272"/>
    </location>
    <ligand>
        <name>Ca(2+)</name>
        <dbReference type="ChEBI" id="CHEBI:29108"/>
    </ligand>
</feature>
<feature type="active site" description="Nucleophile" evidence="5">
    <location>
        <position position="199"/>
    </location>
</feature>
<name>A0A255YVL5_9SPHN</name>
<evidence type="ECO:0000256" key="2">
    <source>
        <dbReference type="ARBA" id="ARBA00022729"/>
    </source>
</evidence>
<evidence type="ECO:0000313" key="7">
    <source>
        <dbReference type="EMBL" id="OYQ33219.1"/>
    </source>
</evidence>
<evidence type="ECO:0000256" key="1">
    <source>
        <dbReference type="ARBA" id="ARBA00006586"/>
    </source>
</evidence>
<evidence type="ECO:0000256" key="6">
    <source>
        <dbReference type="PIRSR" id="PIRSR001227-2"/>
    </source>
</evidence>
<dbReference type="InterPro" id="IPR043147">
    <property type="entry name" value="Penicillin_amidase_A-knob"/>
</dbReference>
<feature type="binding site" evidence="6">
    <location>
        <position position="275"/>
    </location>
    <ligand>
        <name>Ca(2+)</name>
        <dbReference type="ChEBI" id="CHEBI:29108"/>
    </ligand>
</feature>
<evidence type="ECO:0000256" key="4">
    <source>
        <dbReference type="ARBA" id="ARBA00023145"/>
    </source>
</evidence>
<dbReference type="Proteomes" id="UP000216991">
    <property type="component" value="Unassembled WGS sequence"/>
</dbReference>
<keyword evidence="6" id="KW-0106">Calcium</keyword>
<dbReference type="Gene3D" id="3.60.20.10">
    <property type="entry name" value="Glutamine Phosphoribosylpyrophosphate, subunit 1, domain 1"/>
    <property type="match status" value="1"/>
</dbReference>
<dbReference type="PIRSF" id="PIRSF001227">
    <property type="entry name" value="Pen_acylase"/>
    <property type="match status" value="1"/>
</dbReference>
<evidence type="ECO:0000256" key="3">
    <source>
        <dbReference type="ARBA" id="ARBA00022801"/>
    </source>
</evidence>
<comment type="cofactor">
    <cofactor evidence="6">
        <name>Ca(2+)</name>
        <dbReference type="ChEBI" id="CHEBI:29108"/>
    </cofactor>
    <text evidence="6">Binds 1 Ca(2+) ion per dimer.</text>
</comment>
<dbReference type="GO" id="GO:0016811">
    <property type="term" value="F:hydrolase activity, acting on carbon-nitrogen (but not peptide) bonds, in linear amides"/>
    <property type="evidence" value="ECO:0007669"/>
    <property type="project" value="InterPro"/>
</dbReference>
<dbReference type="GO" id="GO:0046872">
    <property type="term" value="F:metal ion binding"/>
    <property type="evidence" value="ECO:0007669"/>
    <property type="project" value="UniProtKB-KW"/>
</dbReference>
<keyword evidence="8" id="KW-1185">Reference proteome</keyword>